<keyword evidence="3" id="KW-1185">Reference proteome</keyword>
<sequence length="235" mass="25334">MSDATFPHMTNMGMGTGMVPLSPIPRKLQGMDRPVSRPTTPEGLTQPSPSPAVRQINSDIINMEILQIPNATLETLKEELGLAGKDLSTLTSMDKQRIVTAWGSRWSSVPRNPGGVGSVSGVDFLVMSSMVGMNSAAGIGLGMSMNMNPPAGGAGMGSMGDLTGNLFSQEFMQGMANALGVNDLSFLDGDLNFERDFGQWFNHPVDPLDMNAERRRAPSNKRKKKKARNLLIHKM</sequence>
<feature type="region of interest" description="Disordered" evidence="1">
    <location>
        <begin position="214"/>
        <end position="235"/>
    </location>
</feature>
<dbReference type="OrthoDB" id="5600002at2759"/>
<feature type="region of interest" description="Disordered" evidence="1">
    <location>
        <begin position="22"/>
        <end position="52"/>
    </location>
</feature>
<name>A0A9P6C0D0_9AGAR</name>
<dbReference type="AlphaFoldDB" id="A0A9P6C0D0"/>
<accession>A0A9P6C0D0</accession>
<gene>
    <name evidence="2" type="ORF">P691DRAFT_355868</name>
</gene>
<protein>
    <submittedName>
        <fullName evidence="2">Uncharacterized protein</fullName>
    </submittedName>
</protein>
<evidence type="ECO:0000313" key="2">
    <source>
        <dbReference type="EMBL" id="KAF9444263.1"/>
    </source>
</evidence>
<comment type="caution">
    <text evidence="2">The sequence shown here is derived from an EMBL/GenBank/DDBJ whole genome shotgun (WGS) entry which is preliminary data.</text>
</comment>
<organism evidence="2 3">
    <name type="scientific">Macrolepiota fuliginosa MF-IS2</name>
    <dbReference type="NCBI Taxonomy" id="1400762"/>
    <lineage>
        <taxon>Eukaryota</taxon>
        <taxon>Fungi</taxon>
        <taxon>Dikarya</taxon>
        <taxon>Basidiomycota</taxon>
        <taxon>Agaricomycotina</taxon>
        <taxon>Agaricomycetes</taxon>
        <taxon>Agaricomycetidae</taxon>
        <taxon>Agaricales</taxon>
        <taxon>Agaricineae</taxon>
        <taxon>Agaricaceae</taxon>
        <taxon>Macrolepiota</taxon>
    </lineage>
</organism>
<feature type="compositionally biased region" description="Polar residues" evidence="1">
    <location>
        <begin position="37"/>
        <end position="47"/>
    </location>
</feature>
<proteinExistence type="predicted"/>
<dbReference type="EMBL" id="MU151390">
    <property type="protein sequence ID" value="KAF9444263.1"/>
    <property type="molecule type" value="Genomic_DNA"/>
</dbReference>
<feature type="compositionally biased region" description="Basic residues" evidence="1">
    <location>
        <begin position="217"/>
        <end position="235"/>
    </location>
</feature>
<dbReference type="Proteomes" id="UP000807342">
    <property type="component" value="Unassembled WGS sequence"/>
</dbReference>
<reference evidence="2" key="1">
    <citation type="submission" date="2020-11" db="EMBL/GenBank/DDBJ databases">
        <authorList>
            <consortium name="DOE Joint Genome Institute"/>
            <person name="Ahrendt S."/>
            <person name="Riley R."/>
            <person name="Andreopoulos W."/>
            <person name="Labutti K."/>
            <person name="Pangilinan J."/>
            <person name="Ruiz-Duenas F.J."/>
            <person name="Barrasa J.M."/>
            <person name="Sanchez-Garcia M."/>
            <person name="Camarero S."/>
            <person name="Miyauchi S."/>
            <person name="Serrano A."/>
            <person name="Linde D."/>
            <person name="Babiker R."/>
            <person name="Drula E."/>
            <person name="Ayuso-Fernandez I."/>
            <person name="Pacheco R."/>
            <person name="Padilla G."/>
            <person name="Ferreira P."/>
            <person name="Barriuso J."/>
            <person name="Kellner H."/>
            <person name="Castanera R."/>
            <person name="Alfaro M."/>
            <person name="Ramirez L."/>
            <person name="Pisabarro A.G."/>
            <person name="Kuo A."/>
            <person name="Tritt A."/>
            <person name="Lipzen A."/>
            <person name="He G."/>
            <person name="Yan M."/>
            <person name="Ng V."/>
            <person name="Cullen D."/>
            <person name="Martin F."/>
            <person name="Rosso M.-N."/>
            <person name="Henrissat B."/>
            <person name="Hibbett D."/>
            <person name="Martinez A.T."/>
            <person name="Grigoriev I.V."/>
        </authorList>
    </citation>
    <scope>NUCLEOTIDE SEQUENCE</scope>
    <source>
        <strain evidence="2">MF-IS2</strain>
    </source>
</reference>
<evidence type="ECO:0000313" key="3">
    <source>
        <dbReference type="Proteomes" id="UP000807342"/>
    </source>
</evidence>
<evidence type="ECO:0000256" key="1">
    <source>
        <dbReference type="SAM" id="MobiDB-lite"/>
    </source>
</evidence>